<dbReference type="SMART" id="SM00034">
    <property type="entry name" value="CLECT"/>
    <property type="match status" value="3"/>
</dbReference>
<proteinExistence type="predicted"/>
<dbReference type="InterPro" id="IPR016186">
    <property type="entry name" value="C-type_lectin-like/link_sf"/>
</dbReference>
<comment type="caution">
    <text evidence="3">The sequence shown here is derived from an EMBL/GenBank/DDBJ whole genome shotgun (WGS) entry which is preliminary data.</text>
</comment>
<dbReference type="AlphaFoldDB" id="A0AA88MB06"/>
<evidence type="ECO:0000259" key="2">
    <source>
        <dbReference type="PROSITE" id="PS50041"/>
    </source>
</evidence>
<evidence type="ECO:0000256" key="1">
    <source>
        <dbReference type="SAM" id="SignalP"/>
    </source>
</evidence>
<dbReference type="SUPFAM" id="SSF56436">
    <property type="entry name" value="C-type lectin-like"/>
    <property type="match status" value="3"/>
</dbReference>
<dbReference type="PROSITE" id="PS50041">
    <property type="entry name" value="C_TYPE_LECTIN_2"/>
    <property type="match status" value="3"/>
</dbReference>
<organism evidence="3 4">
    <name type="scientific">Channa striata</name>
    <name type="common">Snakehead murrel</name>
    <name type="synonym">Ophicephalus striatus</name>
    <dbReference type="NCBI Taxonomy" id="64152"/>
    <lineage>
        <taxon>Eukaryota</taxon>
        <taxon>Metazoa</taxon>
        <taxon>Chordata</taxon>
        <taxon>Craniata</taxon>
        <taxon>Vertebrata</taxon>
        <taxon>Euteleostomi</taxon>
        <taxon>Actinopterygii</taxon>
        <taxon>Neopterygii</taxon>
        <taxon>Teleostei</taxon>
        <taxon>Neoteleostei</taxon>
        <taxon>Acanthomorphata</taxon>
        <taxon>Anabantaria</taxon>
        <taxon>Anabantiformes</taxon>
        <taxon>Channoidei</taxon>
        <taxon>Channidae</taxon>
        <taxon>Channa</taxon>
    </lineage>
</organism>
<dbReference type="Pfam" id="PF00059">
    <property type="entry name" value="Lectin_C"/>
    <property type="match status" value="3"/>
</dbReference>
<evidence type="ECO:0000313" key="3">
    <source>
        <dbReference type="EMBL" id="KAK2833958.1"/>
    </source>
</evidence>
<feature type="domain" description="C-type lectin" evidence="2">
    <location>
        <begin position="33"/>
        <end position="139"/>
    </location>
</feature>
<dbReference type="PANTHER" id="PTHR45784:SF3">
    <property type="entry name" value="C-TYPE LECTIN DOMAIN FAMILY 4 MEMBER K-LIKE-RELATED"/>
    <property type="match status" value="1"/>
</dbReference>
<dbReference type="EMBL" id="JAUPFM010000013">
    <property type="protein sequence ID" value="KAK2833958.1"/>
    <property type="molecule type" value="Genomic_DNA"/>
</dbReference>
<name>A0AA88MB06_CHASR</name>
<evidence type="ECO:0000313" key="4">
    <source>
        <dbReference type="Proteomes" id="UP001187415"/>
    </source>
</evidence>
<accession>A0AA88MB06</accession>
<feature type="domain" description="C-type lectin" evidence="2">
    <location>
        <begin position="261"/>
        <end position="375"/>
    </location>
</feature>
<feature type="chain" id="PRO_5041657763" description="C-type lectin domain-containing protein" evidence="1">
    <location>
        <begin position="20"/>
        <end position="379"/>
    </location>
</feature>
<reference evidence="3" key="1">
    <citation type="submission" date="2023-07" db="EMBL/GenBank/DDBJ databases">
        <title>Chromosome-level Genome Assembly of Striped Snakehead (Channa striata).</title>
        <authorList>
            <person name="Liu H."/>
        </authorList>
    </citation>
    <scope>NUCLEOTIDE SEQUENCE</scope>
    <source>
        <strain evidence="3">Gz</strain>
        <tissue evidence="3">Muscle</tissue>
    </source>
</reference>
<protein>
    <recommendedName>
        <fullName evidence="2">C-type lectin domain-containing protein</fullName>
    </recommendedName>
</protein>
<keyword evidence="1" id="KW-0732">Signal</keyword>
<gene>
    <name evidence="3" type="ORF">Q5P01_017847</name>
</gene>
<dbReference type="InterPro" id="IPR001304">
    <property type="entry name" value="C-type_lectin-like"/>
</dbReference>
<sequence length="379" mass="43252">MFFWGLGFFLLLWIRCSHSESLKHKLFSGKAGTPSSSFVLVNQSMTWSAAQQYCRLHHTDLASVRNQAENSQIKTMLQSDYTWIGLYRNSWKWSDGSPLSVSNWNPGAPTTTSSNVCVVSYFGKWVNLACTSTCYSACFLGLCFLPACYPRFYVLVREQYSWTVAQQYCRSHFDDLAVAQNAEQLTALNKVIGSQQVVWTGLHADIESWRWSLENQTYYGAGENAYRKWAAGSPKVTGYFLVCVAMLGTGQWTDQLCVNTYPFICYNDPSSSFIFVNQNLTWMDAQQYCRANYTDLASVRNQTENDQIKTMIQNQYTWIGLYRNSWQWSDGSPLSISNWDPTLASTPTTIGICVAARYGKWYLSQCFYPKIFACFSGEF</sequence>
<dbReference type="Gene3D" id="3.10.100.10">
    <property type="entry name" value="Mannose-Binding Protein A, subunit A"/>
    <property type="match status" value="3"/>
</dbReference>
<keyword evidence="4" id="KW-1185">Reference proteome</keyword>
<dbReference type="Proteomes" id="UP001187415">
    <property type="component" value="Unassembled WGS sequence"/>
</dbReference>
<feature type="domain" description="C-type lectin" evidence="2">
    <location>
        <begin position="153"/>
        <end position="266"/>
    </location>
</feature>
<dbReference type="InterPro" id="IPR016187">
    <property type="entry name" value="CTDL_fold"/>
</dbReference>
<feature type="signal peptide" evidence="1">
    <location>
        <begin position="1"/>
        <end position="19"/>
    </location>
</feature>
<dbReference type="PANTHER" id="PTHR45784">
    <property type="entry name" value="C-TYPE LECTIN DOMAIN FAMILY 20 MEMBER A-RELATED"/>
    <property type="match status" value="1"/>
</dbReference>